<dbReference type="CTD" id="94122"/>
<dbReference type="PROSITE" id="PS50916">
    <property type="entry name" value="RABBD"/>
    <property type="match status" value="1"/>
</dbReference>
<dbReference type="GO" id="GO:0031267">
    <property type="term" value="F:small GTPase binding"/>
    <property type="evidence" value="ECO:0007669"/>
    <property type="project" value="InterPro"/>
</dbReference>
<evidence type="ECO:0000259" key="3">
    <source>
        <dbReference type="PROSITE" id="PS50916"/>
    </source>
</evidence>
<feature type="region of interest" description="Disordered" evidence="2">
    <location>
        <begin position="89"/>
        <end position="111"/>
    </location>
</feature>
<dbReference type="Proteomes" id="UP000515152">
    <property type="component" value="Chromosome 2"/>
</dbReference>
<dbReference type="GO" id="GO:0070382">
    <property type="term" value="C:exocytic vesicle"/>
    <property type="evidence" value="ECO:0007669"/>
    <property type="project" value="TreeGrafter"/>
</dbReference>
<dbReference type="AlphaFoldDB" id="A0A6P8GC66"/>
<dbReference type="GO" id="GO:0042043">
    <property type="term" value="F:neurexin family protein binding"/>
    <property type="evidence" value="ECO:0007669"/>
    <property type="project" value="TreeGrafter"/>
</dbReference>
<dbReference type="PANTHER" id="PTHR45716:SF6">
    <property type="entry name" value="SYNAPTOTAGMIN-LIKE PROTEIN 5"/>
    <property type="match status" value="1"/>
</dbReference>
<reference evidence="5" key="1">
    <citation type="submission" date="2025-08" db="UniProtKB">
        <authorList>
            <consortium name="RefSeq"/>
        </authorList>
    </citation>
    <scope>IDENTIFICATION</scope>
</reference>
<dbReference type="SUPFAM" id="SSF57903">
    <property type="entry name" value="FYVE/PHD zinc finger"/>
    <property type="match status" value="1"/>
</dbReference>
<keyword evidence="1" id="KW-0175">Coiled coil</keyword>
<dbReference type="GO" id="GO:0006886">
    <property type="term" value="P:intracellular protein transport"/>
    <property type="evidence" value="ECO:0007669"/>
    <property type="project" value="InterPro"/>
</dbReference>
<name>A0A6P8GC66_CLUHA</name>
<dbReference type="InterPro" id="IPR011011">
    <property type="entry name" value="Znf_FYVE_PHD"/>
</dbReference>
<dbReference type="Gene3D" id="3.30.40.10">
    <property type="entry name" value="Zinc/RING finger domain, C3HC4 (zinc finger)"/>
    <property type="match status" value="1"/>
</dbReference>
<keyword evidence="4" id="KW-1185">Reference proteome</keyword>
<accession>A0A6P8GC66</accession>
<feature type="coiled-coil region" evidence="1">
    <location>
        <begin position="25"/>
        <end position="59"/>
    </location>
</feature>
<dbReference type="InterPro" id="IPR010911">
    <property type="entry name" value="Rab_BD"/>
</dbReference>
<dbReference type="PANTHER" id="PTHR45716">
    <property type="entry name" value="BITESIZE, ISOFORM I"/>
    <property type="match status" value="1"/>
</dbReference>
<dbReference type="InterPro" id="IPR041282">
    <property type="entry name" value="FYVE_2"/>
</dbReference>
<dbReference type="GO" id="GO:0006887">
    <property type="term" value="P:exocytosis"/>
    <property type="evidence" value="ECO:0007669"/>
    <property type="project" value="TreeGrafter"/>
</dbReference>
<evidence type="ECO:0000313" key="4">
    <source>
        <dbReference type="Proteomes" id="UP000515152"/>
    </source>
</evidence>
<gene>
    <name evidence="5" type="primary">sytl5</name>
</gene>
<feature type="domain" description="RabBD" evidence="3">
    <location>
        <begin position="7"/>
        <end position="74"/>
    </location>
</feature>
<dbReference type="GeneID" id="105911445"/>
<dbReference type="GO" id="GO:0005886">
    <property type="term" value="C:plasma membrane"/>
    <property type="evidence" value="ECO:0007669"/>
    <property type="project" value="TreeGrafter"/>
</dbReference>
<evidence type="ECO:0000256" key="2">
    <source>
        <dbReference type="SAM" id="MobiDB-lite"/>
    </source>
</evidence>
<evidence type="ECO:0000256" key="1">
    <source>
        <dbReference type="SAM" id="Coils"/>
    </source>
</evidence>
<dbReference type="RefSeq" id="XP_031436823.1">
    <property type="nucleotide sequence ID" value="XM_031580963.2"/>
</dbReference>
<dbReference type="OrthoDB" id="8948718at2759"/>
<dbReference type="InterPro" id="IPR013083">
    <property type="entry name" value="Znf_RING/FYVE/PHD"/>
</dbReference>
<sequence>MAGGAEPLNLSFLLDHEREMILSVLQKDEKLRKGEEKRIRKLKNELLDIKRRVAVATRSSASVPCACGRWGCCSRGGVCVTSANTECAASAPPHTPGAESHAAPCVPRSRS</sequence>
<dbReference type="KEGG" id="char:105911445"/>
<dbReference type="Pfam" id="PF02318">
    <property type="entry name" value="FYVE_2"/>
    <property type="match status" value="1"/>
</dbReference>
<proteinExistence type="predicted"/>
<protein>
    <submittedName>
        <fullName evidence="5">Synaptotagmin-like protein 5</fullName>
    </submittedName>
</protein>
<evidence type="ECO:0000313" key="5">
    <source>
        <dbReference type="RefSeq" id="XP_031436823.1"/>
    </source>
</evidence>
<organism evidence="4 5">
    <name type="scientific">Clupea harengus</name>
    <name type="common">Atlantic herring</name>
    <dbReference type="NCBI Taxonomy" id="7950"/>
    <lineage>
        <taxon>Eukaryota</taxon>
        <taxon>Metazoa</taxon>
        <taxon>Chordata</taxon>
        <taxon>Craniata</taxon>
        <taxon>Vertebrata</taxon>
        <taxon>Euteleostomi</taxon>
        <taxon>Actinopterygii</taxon>
        <taxon>Neopterygii</taxon>
        <taxon>Teleostei</taxon>
        <taxon>Clupei</taxon>
        <taxon>Clupeiformes</taxon>
        <taxon>Clupeoidei</taxon>
        <taxon>Clupeidae</taxon>
        <taxon>Clupea</taxon>
    </lineage>
</organism>